<keyword evidence="8" id="KW-1185">Reference proteome</keyword>
<feature type="transmembrane region" description="Helical" evidence="6">
    <location>
        <begin position="387"/>
        <end position="411"/>
    </location>
</feature>
<dbReference type="SUPFAM" id="SSF103473">
    <property type="entry name" value="MFS general substrate transporter"/>
    <property type="match status" value="1"/>
</dbReference>
<name>A0A2J6PMZ6_9HELO</name>
<feature type="transmembrane region" description="Helical" evidence="6">
    <location>
        <begin position="355"/>
        <end position="375"/>
    </location>
</feature>
<dbReference type="AlphaFoldDB" id="A0A2J6PMZ6"/>
<keyword evidence="4 6" id="KW-1133">Transmembrane helix</keyword>
<evidence type="ECO:0000256" key="4">
    <source>
        <dbReference type="ARBA" id="ARBA00022989"/>
    </source>
</evidence>
<dbReference type="Pfam" id="PF07690">
    <property type="entry name" value="MFS_1"/>
    <property type="match status" value="1"/>
</dbReference>
<feature type="transmembrane region" description="Helical" evidence="6">
    <location>
        <begin position="237"/>
        <end position="261"/>
    </location>
</feature>
<feature type="transmembrane region" description="Helical" evidence="6">
    <location>
        <begin position="45"/>
        <end position="67"/>
    </location>
</feature>
<reference evidence="7 8" key="1">
    <citation type="submission" date="2016-05" db="EMBL/GenBank/DDBJ databases">
        <title>A degradative enzymes factory behind the ericoid mycorrhizal symbiosis.</title>
        <authorList>
            <consortium name="DOE Joint Genome Institute"/>
            <person name="Martino E."/>
            <person name="Morin E."/>
            <person name="Grelet G."/>
            <person name="Kuo A."/>
            <person name="Kohler A."/>
            <person name="Daghino S."/>
            <person name="Barry K."/>
            <person name="Choi C."/>
            <person name="Cichocki N."/>
            <person name="Clum A."/>
            <person name="Copeland A."/>
            <person name="Hainaut M."/>
            <person name="Haridas S."/>
            <person name="Labutti K."/>
            <person name="Lindquist E."/>
            <person name="Lipzen A."/>
            <person name="Khouja H.-R."/>
            <person name="Murat C."/>
            <person name="Ohm R."/>
            <person name="Olson A."/>
            <person name="Spatafora J."/>
            <person name="Veneault-Fourrey C."/>
            <person name="Henrissat B."/>
            <person name="Grigoriev I."/>
            <person name="Martin F."/>
            <person name="Perotto S."/>
        </authorList>
    </citation>
    <scope>NUCLEOTIDE SEQUENCE [LARGE SCALE GENOMIC DNA]</scope>
    <source>
        <strain evidence="7 8">UAMH 7357</strain>
    </source>
</reference>
<dbReference type="GO" id="GO:0022857">
    <property type="term" value="F:transmembrane transporter activity"/>
    <property type="evidence" value="ECO:0007669"/>
    <property type="project" value="InterPro"/>
</dbReference>
<gene>
    <name evidence="7" type="ORF">NA56DRAFT_582035</name>
</gene>
<keyword evidence="3 6" id="KW-0812">Transmembrane</keyword>
<evidence type="ECO:0000256" key="1">
    <source>
        <dbReference type="ARBA" id="ARBA00004141"/>
    </source>
</evidence>
<dbReference type="InterPro" id="IPR036259">
    <property type="entry name" value="MFS_trans_sf"/>
</dbReference>
<proteinExistence type="predicted"/>
<dbReference type="PANTHER" id="PTHR43791">
    <property type="entry name" value="PERMEASE-RELATED"/>
    <property type="match status" value="1"/>
</dbReference>
<feature type="transmembrane region" description="Helical" evidence="6">
    <location>
        <begin position="169"/>
        <end position="188"/>
    </location>
</feature>
<evidence type="ECO:0000256" key="5">
    <source>
        <dbReference type="ARBA" id="ARBA00023136"/>
    </source>
</evidence>
<dbReference type="InterPro" id="IPR011701">
    <property type="entry name" value="MFS"/>
</dbReference>
<dbReference type="Gene3D" id="1.20.1250.20">
    <property type="entry name" value="MFS general substrate transporter like domains"/>
    <property type="match status" value="1"/>
</dbReference>
<dbReference type="OrthoDB" id="3639251at2759"/>
<dbReference type="PANTHER" id="PTHR43791:SF3">
    <property type="entry name" value="MAJOR FACILITATOR SUPERFAMILY (MFS) PROFILE DOMAIN-CONTAINING PROTEIN"/>
    <property type="match status" value="1"/>
</dbReference>
<evidence type="ECO:0000313" key="7">
    <source>
        <dbReference type="EMBL" id="PMD15411.1"/>
    </source>
</evidence>
<feature type="transmembrane region" description="Helical" evidence="6">
    <location>
        <begin position="298"/>
        <end position="317"/>
    </location>
</feature>
<evidence type="ECO:0000256" key="3">
    <source>
        <dbReference type="ARBA" id="ARBA00022692"/>
    </source>
</evidence>
<feature type="transmembrane region" description="Helical" evidence="6">
    <location>
        <begin position="73"/>
        <end position="92"/>
    </location>
</feature>
<evidence type="ECO:0000256" key="2">
    <source>
        <dbReference type="ARBA" id="ARBA00022448"/>
    </source>
</evidence>
<dbReference type="EMBL" id="KZ613513">
    <property type="protein sequence ID" value="PMD15411.1"/>
    <property type="molecule type" value="Genomic_DNA"/>
</dbReference>
<keyword evidence="2" id="KW-0813">Transport</keyword>
<organism evidence="7 8">
    <name type="scientific">Hyaloscypha hepaticicola</name>
    <dbReference type="NCBI Taxonomy" id="2082293"/>
    <lineage>
        <taxon>Eukaryota</taxon>
        <taxon>Fungi</taxon>
        <taxon>Dikarya</taxon>
        <taxon>Ascomycota</taxon>
        <taxon>Pezizomycotina</taxon>
        <taxon>Leotiomycetes</taxon>
        <taxon>Helotiales</taxon>
        <taxon>Hyaloscyphaceae</taxon>
        <taxon>Hyaloscypha</taxon>
    </lineage>
</organism>
<evidence type="ECO:0000256" key="6">
    <source>
        <dbReference type="SAM" id="Phobius"/>
    </source>
</evidence>
<dbReference type="GO" id="GO:0016020">
    <property type="term" value="C:membrane"/>
    <property type="evidence" value="ECO:0007669"/>
    <property type="project" value="UniProtKB-SubCell"/>
</dbReference>
<feature type="non-terminal residue" evidence="7">
    <location>
        <position position="1"/>
    </location>
</feature>
<feature type="transmembrane region" description="Helical" evidence="6">
    <location>
        <begin position="136"/>
        <end position="157"/>
    </location>
</feature>
<accession>A0A2J6PMZ6</accession>
<feature type="transmembrane region" description="Helical" evidence="6">
    <location>
        <begin position="104"/>
        <end position="124"/>
    </location>
</feature>
<feature type="transmembrane region" description="Helical" evidence="6">
    <location>
        <begin position="273"/>
        <end position="292"/>
    </location>
</feature>
<dbReference type="Proteomes" id="UP000235672">
    <property type="component" value="Unassembled WGS sequence"/>
</dbReference>
<sequence>VRKIDFRVLPPLAIMFAISIIDRINIGSARVLGMNKELELTGNRYNVCLLLFFPAYILAELPSNYFLVKFRPAIWLTFILFSWGAVLTGMGFTHNWRVLAFLRFVLGIFEGGMLPGMVYIISSWYCRFEVHRRIGWAYSVGVLSSAFAGVLSYALGLMGGIRHMAAWRWVYSASGTTMAVAIICYFWLASFPEESRFLKAEDKDLYIARLERDRGNSATEPITWKVLKETLSDWTTWMTWLLFTFTNSSTYALAFFVPSILTGMGYAGLKASLFSAWPYLPTIRLLWIGSYISDKTKMRIPIIIFQSILMIIGFIRINQVRYLGVFFATMGCQCNVPAQISLAQMNAIGSARRSIVAVVTVWGGASGGIIGSLIFRTQDALHYTSGLYTSISMASCIILGMLGWAPIITFVTSGLKKVL</sequence>
<keyword evidence="5 6" id="KW-0472">Membrane</keyword>
<comment type="subcellular location">
    <subcellularLocation>
        <location evidence="1">Membrane</location>
        <topology evidence="1">Multi-pass membrane protein</topology>
    </subcellularLocation>
</comment>
<evidence type="ECO:0000313" key="8">
    <source>
        <dbReference type="Proteomes" id="UP000235672"/>
    </source>
</evidence>
<protein>
    <submittedName>
        <fullName evidence="7">MFS general substrate transporter</fullName>
    </submittedName>
</protein>